<gene>
    <name evidence="1" type="ORF">PNK_2243</name>
</gene>
<dbReference type="RefSeq" id="WP_059062078.1">
    <property type="nucleotide sequence ID" value="NZ_LN879502.1"/>
</dbReference>
<proteinExistence type="predicted"/>
<evidence type="ECO:0000313" key="1">
    <source>
        <dbReference type="EMBL" id="CUI17844.1"/>
    </source>
</evidence>
<dbReference type="STRING" id="389348.PNK_2243"/>
<sequence>MDMKKMRFFLLICMQLLGHLLFSSELDCYLLPLEHPISDKLQQLFNDPSRIENLDYWLERGFIVENFDESCREWSILVLSHPQIPDYVFKKNYNSSDPQIELQNYRARIEGASLIAKYIRLMHCKHLAVPQKWLYCLPSLEGSIDRSVLICEKFNLIPGGYWGGPNKELYASMNREVMQELVRALYDLCGCDAWPQNLPFMENGCIAFIDTEHVGLSYGDFFRLLPFINPLLTDEAMKIWDDLCQTRTPWFLCQPSKEVDLER</sequence>
<evidence type="ECO:0000313" key="2">
    <source>
        <dbReference type="Proteomes" id="UP000069902"/>
    </source>
</evidence>
<keyword evidence="2" id="KW-1185">Reference proteome</keyword>
<dbReference type="KEGG" id="pnl:PNK_2243"/>
<accession>A0A0U5JG93</accession>
<protein>
    <submittedName>
        <fullName evidence="1">Uncharacterized protein</fullName>
    </submittedName>
</protein>
<reference evidence="2" key="1">
    <citation type="submission" date="2015-09" db="EMBL/GenBank/DDBJ databases">
        <authorList>
            <person name="Bertelli C."/>
        </authorList>
    </citation>
    <scope>NUCLEOTIDE SEQUENCE [LARGE SCALE GENOMIC DNA]</scope>
    <source>
        <strain evidence="2">KNic</strain>
    </source>
</reference>
<dbReference type="InParanoid" id="A0A0U5JG93"/>
<dbReference type="PATRIC" id="fig|389348.3.peg.2521"/>
<name>A0A0U5JG93_9BACT</name>
<organism evidence="1 2">
    <name type="scientific">Candidatus Protochlamydia naegleriophila</name>
    <dbReference type="NCBI Taxonomy" id="389348"/>
    <lineage>
        <taxon>Bacteria</taxon>
        <taxon>Pseudomonadati</taxon>
        <taxon>Chlamydiota</taxon>
        <taxon>Chlamydiia</taxon>
        <taxon>Parachlamydiales</taxon>
        <taxon>Parachlamydiaceae</taxon>
        <taxon>Candidatus Protochlamydia</taxon>
    </lineage>
</organism>
<dbReference type="AlphaFoldDB" id="A0A0U5JG93"/>
<dbReference type="Proteomes" id="UP000069902">
    <property type="component" value="Chromosome cPNK"/>
</dbReference>
<dbReference type="EMBL" id="LN879502">
    <property type="protein sequence ID" value="CUI17844.1"/>
    <property type="molecule type" value="Genomic_DNA"/>
</dbReference>